<evidence type="ECO:0000313" key="6">
    <source>
        <dbReference type="Proteomes" id="UP000504882"/>
    </source>
</evidence>
<comment type="caution">
    <text evidence="5">The sequence shown here is derived from an EMBL/GenBank/DDBJ whole genome shotgun (WGS) entry which is preliminary data.</text>
</comment>
<evidence type="ECO:0000259" key="4">
    <source>
        <dbReference type="SMART" id="SM00563"/>
    </source>
</evidence>
<proteinExistence type="predicted"/>
<keyword evidence="6" id="KW-1185">Reference proteome</keyword>
<feature type="region of interest" description="Disordered" evidence="3">
    <location>
        <begin position="19"/>
        <end position="54"/>
    </location>
</feature>
<dbReference type="SMART" id="SM00563">
    <property type="entry name" value="PlsC"/>
    <property type="match status" value="1"/>
</dbReference>
<dbReference type="Proteomes" id="UP000504882">
    <property type="component" value="Unassembled WGS sequence"/>
</dbReference>
<protein>
    <submittedName>
        <fullName evidence="5">1-acyl-sn-glycerol-3-phosphate acyltransferase</fullName>
    </submittedName>
</protein>
<sequence length="289" mass="30430">MHPGQRGEERIEPGEHLLGYVGSVSGSHGSSVPPASDNAPSATVSYHRCVSRPRPPRSYRAAVAIARPPVRLLTRPTHHGAEHLPGGGFIAAANHVTNFDPLTLLDFLTKAGCYPKMLAKASLFRVPLLGPLLRSVGYIPVQRGTGSAAASLTAAASALGAGECVSVFPEGTLTRDPDLWPMRAKTGAARMALATGMPVVPIAQWGAHEVMARHASMIRPVLRRPVQVVAGPPVDLGDLAGRGEDPGAVREATDRIMTAITAQLAGIRGERPPAEPFEWRPDPTAGYAQ</sequence>
<gene>
    <name evidence="5" type="ORF">EXU48_05825</name>
</gene>
<dbReference type="Pfam" id="PF01553">
    <property type="entry name" value="Acyltransferase"/>
    <property type="match status" value="1"/>
</dbReference>
<organism evidence="5 6">
    <name type="scientific">Occultella glacieicola</name>
    <dbReference type="NCBI Taxonomy" id="2518684"/>
    <lineage>
        <taxon>Bacteria</taxon>
        <taxon>Bacillati</taxon>
        <taxon>Actinomycetota</taxon>
        <taxon>Actinomycetes</taxon>
        <taxon>Micrococcales</taxon>
        <taxon>Ruaniaceae</taxon>
        <taxon>Occultella</taxon>
    </lineage>
</organism>
<evidence type="ECO:0000256" key="3">
    <source>
        <dbReference type="SAM" id="MobiDB-lite"/>
    </source>
</evidence>
<reference evidence="5 6" key="1">
    <citation type="submission" date="2019-03" db="EMBL/GenBank/DDBJ databases">
        <title>Genomic features of bacteria from cold environments.</title>
        <authorList>
            <person name="Shen L."/>
        </authorList>
    </citation>
    <scope>NUCLEOTIDE SEQUENCE [LARGE SCALE GENOMIC DNA]</scope>
    <source>
        <strain evidence="6">T3246-1</strain>
    </source>
</reference>
<keyword evidence="1" id="KW-0808">Transferase</keyword>
<accession>A0ABY2E5A7</accession>
<dbReference type="CDD" id="cd07989">
    <property type="entry name" value="LPLAT_AGPAT-like"/>
    <property type="match status" value="1"/>
</dbReference>
<evidence type="ECO:0000313" key="5">
    <source>
        <dbReference type="EMBL" id="TDE95782.1"/>
    </source>
</evidence>
<feature type="region of interest" description="Disordered" evidence="3">
    <location>
        <begin position="267"/>
        <end position="289"/>
    </location>
</feature>
<feature type="domain" description="Phospholipid/glycerol acyltransferase" evidence="4">
    <location>
        <begin position="89"/>
        <end position="207"/>
    </location>
</feature>
<name>A0ABY2E5A7_9MICO</name>
<dbReference type="PANTHER" id="PTHR10434">
    <property type="entry name" value="1-ACYL-SN-GLYCEROL-3-PHOSPHATE ACYLTRANSFERASE"/>
    <property type="match status" value="1"/>
</dbReference>
<dbReference type="PANTHER" id="PTHR10434:SF55">
    <property type="entry name" value="POSSIBLE ACYLTRANSFERASE"/>
    <property type="match status" value="1"/>
</dbReference>
<dbReference type="EMBL" id="SMNA01000003">
    <property type="protein sequence ID" value="TDE95782.1"/>
    <property type="molecule type" value="Genomic_DNA"/>
</dbReference>
<evidence type="ECO:0000256" key="2">
    <source>
        <dbReference type="ARBA" id="ARBA00023315"/>
    </source>
</evidence>
<evidence type="ECO:0000256" key="1">
    <source>
        <dbReference type="ARBA" id="ARBA00022679"/>
    </source>
</evidence>
<keyword evidence="2 5" id="KW-0012">Acyltransferase</keyword>
<dbReference type="SUPFAM" id="SSF69593">
    <property type="entry name" value="Glycerol-3-phosphate (1)-acyltransferase"/>
    <property type="match status" value="1"/>
</dbReference>
<dbReference type="InterPro" id="IPR002123">
    <property type="entry name" value="Plipid/glycerol_acylTrfase"/>
</dbReference>
<feature type="compositionally biased region" description="Low complexity" evidence="3">
    <location>
        <begin position="21"/>
        <end position="32"/>
    </location>
</feature>
<dbReference type="GO" id="GO:0016746">
    <property type="term" value="F:acyltransferase activity"/>
    <property type="evidence" value="ECO:0007669"/>
    <property type="project" value="UniProtKB-KW"/>
</dbReference>
<feature type="compositionally biased region" description="Basic and acidic residues" evidence="3">
    <location>
        <begin position="268"/>
        <end position="281"/>
    </location>
</feature>